<sequence>MQRFEELGTTATIYPIKNVNQVPVNLLKFLAQEYNDEISRGDSLPFFEQLSFEEFRDYWFGQFAGIMIIGEEPELNDNLTVKEWSKLCLGSFFIKSAYPGRCSHICTTNFLVNAGIRRHGIGFFMCECFVRWAPILGYSRCIVELVFETNIGGKRLLEKCGFTKVGKVNGCAILKSTKDLLINAFIYTKQLQIIEDDHSITSKHSNILRYLLSGQYPENSTREDKSRLRSLAYHYEVINNKLYLRGKEVISEPDDQIQITRKIHTKEHMGINRTLKAISGKYYWSKMKATVKKVVDECDVCKNNENPNRKLGRTKKKKISESQESNINSNLDSIYVTQPQQVRQNVNDIQNATRLDTEPINTPEDLILRQSENTLMNLIGYQPQKNISNRDMDNPVSHSNSDYSSILNYYAENKSNNKRAHATAFQQSQNYGNQMYYTNGNNLFAEQNYNEEDDDDYDESDDDNDDDDDEEDDEEEEDYEGEGEDEAEEVYDEEDDYSDGYYEQKSTVGINAS</sequence>
<dbReference type="PANTHER" id="PTHR43138:SF1">
    <property type="entry name" value="N-ACETYLTRANSFERASE ACA1"/>
    <property type="match status" value="1"/>
</dbReference>
<dbReference type="InterPro" id="IPR000182">
    <property type="entry name" value="GNAT_dom"/>
</dbReference>
<dbReference type="PANTHER" id="PTHR43138">
    <property type="entry name" value="ACETYLTRANSFERASE, GNAT FAMILY"/>
    <property type="match status" value="1"/>
</dbReference>
<evidence type="ECO:0000313" key="4">
    <source>
        <dbReference type="Proteomes" id="UP000307173"/>
    </source>
</evidence>
<dbReference type="InterPro" id="IPR052742">
    <property type="entry name" value="Mito_N-acetyltransferase"/>
</dbReference>
<feature type="compositionally biased region" description="Polar residues" evidence="1">
    <location>
        <begin position="504"/>
        <end position="513"/>
    </location>
</feature>
<dbReference type="InterPro" id="IPR016181">
    <property type="entry name" value="Acyl_CoA_acyltransferase"/>
</dbReference>
<dbReference type="AlphaFoldDB" id="A0A4T0WYI9"/>
<dbReference type="SUPFAM" id="SSF55729">
    <property type="entry name" value="Acyl-CoA N-acyltransferases (Nat)"/>
    <property type="match status" value="1"/>
</dbReference>
<comment type="caution">
    <text evidence="3">The sequence shown here is derived from an EMBL/GenBank/DDBJ whole genome shotgun (WGS) entry which is preliminary data.</text>
</comment>
<dbReference type="GO" id="GO:0016747">
    <property type="term" value="F:acyltransferase activity, transferring groups other than amino-acyl groups"/>
    <property type="evidence" value="ECO:0007669"/>
    <property type="project" value="InterPro"/>
</dbReference>
<feature type="compositionally biased region" description="Acidic residues" evidence="1">
    <location>
        <begin position="451"/>
        <end position="498"/>
    </location>
</feature>
<proteinExistence type="predicted"/>
<feature type="domain" description="N-acetyltransferase" evidence="2">
    <location>
        <begin position="32"/>
        <end position="192"/>
    </location>
</feature>
<feature type="region of interest" description="Disordered" evidence="1">
    <location>
        <begin position="304"/>
        <end position="324"/>
    </location>
</feature>
<reference evidence="3 4" key="1">
    <citation type="journal article" date="2019" name="Front. Genet.">
        <title>Whole-Genome Sequencing of the Opportunistic Yeast Pathogen Candida inconspicua Uncovers Its Hybrid Origin.</title>
        <authorList>
            <person name="Mixao V."/>
            <person name="Hansen A.P."/>
            <person name="Saus E."/>
            <person name="Boekhout T."/>
            <person name="Lass-Florl C."/>
            <person name="Gabaldon T."/>
        </authorList>
    </citation>
    <scope>NUCLEOTIDE SEQUENCE [LARGE SCALE GENOMIC DNA]</scope>
    <source>
        <strain evidence="3 4">CBS 180</strain>
    </source>
</reference>
<dbReference type="Gene3D" id="1.10.340.70">
    <property type="match status" value="1"/>
</dbReference>
<organism evidence="3 4">
    <name type="scientific">Pichia inconspicua</name>
    <dbReference type="NCBI Taxonomy" id="52247"/>
    <lineage>
        <taxon>Eukaryota</taxon>
        <taxon>Fungi</taxon>
        <taxon>Dikarya</taxon>
        <taxon>Ascomycota</taxon>
        <taxon>Saccharomycotina</taxon>
        <taxon>Pichiomycetes</taxon>
        <taxon>Pichiales</taxon>
        <taxon>Pichiaceae</taxon>
        <taxon>Pichia</taxon>
    </lineage>
</organism>
<dbReference type="GO" id="GO:0005634">
    <property type="term" value="C:nucleus"/>
    <property type="evidence" value="ECO:0007669"/>
    <property type="project" value="TreeGrafter"/>
</dbReference>
<dbReference type="PROSITE" id="PS51186">
    <property type="entry name" value="GNAT"/>
    <property type="match status" value="1"/>
</dbReference>
<evidence type="ECO:0000256" key="1">
    <source>
        <dbReference type="SAM" id="MobiDB-lite"/>
    </source>
</evidence>
<protein>
    <recommendedName>
        <fullName evidence="2">N-acetyltransferase domain-containing protein</fullName>
    </recommendedName>
</protein>
<name>A0A4T0WYI9_9ASCO</name>
<accession>A0A4T0WYI9</accession>
<dbReference type="EMBL" id="SELW01000580">
    <property type="protein sequence ID" value="TID20361.1"/>
    <property type="molecule type" value="Genomic_DNA"/>
</dbReference>
<evidence type="ECO:0000259" key="2">
    <source>
        <dbReference type="PROSITE" id="PS51186"/>
    </source>
</evidence>
<feature type="non-terminal residue" evidence="3">
    <location>
        <position position="513"/>
    </location>
</feature>
<feature type="region of interest" description="Disordered" evidence="1">
    <location>
        <begin position="451"/>
        <end position="513"/>
    </location>
</feature>
<dbReference type="InterPro" id="IPR041588">
    <property type="entry name" value="Integrase_H2C2"/>
</dbReference>
<gene>
    <name evidence="3" type="ORF">CANINC_003606</name>
</gene>
<evidence type="ECO:0000313" key="3">
    <source>
        <dbReference type="EMBL" id="TID20361.1"/>
    </source>
</evidence>
<keyword evidence="4" id="KW-1185">Reference proteome</keyword>
<dbReference type="Proteomes" id="UP000307173">
    <property type="component" value="Unassembled WGS sequence"/>
</dbReference>
<dbReference type="Gene3D" id="3.40.630.30">
    <property type="match status" value="1"/>
</dbReference>
<dbReference type="OrthoDB" id="10264707at2759"/>
<dbReference type="Pfam" id="PF17921">
    <property type="entry name" value="Integrase_H2C2"/>
    <property type="match status" value="1"/>
</dbReference>